<protein>
    <submittedName>
        <fullName evidence="1">Glycerol-3-phosphate phosphatase</fullName>
    </submittedName>
</protein>
<dbReference type="InterPro" id="IPR023214">
    <property type="entry name" value="HAD_sf"/>
</dbReference>
<dbReference type="Gene3D" id="3.40.50.1000">
    <property type="entry name" value="HAD superfamily/HAD-like"/>
    <property type="match status" value="2"/>
</dbReference>
<accession>A0A5N4CAY3</accession>
<name>A0A5N4CAY3_CAMDR</name>
<organism evidence="1 2">
    <name type="scientific">Camelus dromedarius</name>
    <name type="common">Dromedary</name>
    <name type="synonym">Arabian camel</name>
    <dbReference type="NCBI Taxonomy" id="9838"/>
    <lineage>
        <taxon>Eukaryota</taxon>
        <taxon>Metazoa</taxon>
        <taxon>Chordata</taxon>
        <taxon>Craniata</taxon>
        <taxon>Vertebrata</taxon>
        <taxon>Euteleostomi</taxon>
        <taxon>Mammalia</taxon>
        <taxon>Eutheria</taxon>
        <taxon>Laurasiatheria</taxon>
        <taxon>Artiodactyla</taxon>
        <taxon>Tylopoda</taxon>
        <taxon>Camelidae</taxon>
        <taxon>Camelus</taxon>
    </lineage>
</organism>
<keyword evidence="2" id="KW-1185">Reference proteome</keyword>
<dbReference type="AlphaFoldDB" id="A0A5N4CAY3"/>
<reference evidence="1 2" key="1">
    <citation type="journal article" date="2019" name="Mol. Ecol. Resour.">
        <title>Improving Illumina assemblies with Hi-C and long reads: an example with the North African dromedary.</title>
        <authorList>
            <person name="Elbers J.P."/>
            <person name="Rogers M.F."/>
            <person name="Perelman P.L."/>
            <person name="Proskuryakova A.A."/>
            <person name="Serdyukova N.A."/>
            <person name="Johnson W.E."/>
            <person name="Horin P."/>
            <person name="Corander J."/>
            <person name="Murphy D."/>
            <person name="Burger P.A."/>
        </authorList>
    </citation>
    <scope>NUCLEOTIDE SEQUENCE [LARGE SCALE GENOMIC DNA]</scope>
    <source>
        <strain evidence="1">Drom800</strain>
        <tissue evidence="1">Blood</tissue>
    </source>
</reference>
<gene>
    <name evidence="1" type="ORF">Cadr_000029636</name>
</gene>
<dbReference type="EMBL" id="JWIN03000031">
    <property type="protein sequence ID" value="KAB1256056.1"/>
    <property type="molecule type" value="Genomic_DNA"/>
</dbReference>
<proteinExistence type="predicted"/>
<dbReference type="Proteomes" id="UP000299084">
    <property type="component" value="Unassembled WGS sequence"/>
</dbReference>
<comment type="caution">
    <text evidence="1">The sequence shown here is derived from an EMBL/GenBank/DDBJ whole genome shotgun (WGS) entry which is preliminary data.</text>
</comment>
<evidence type="ECO:0000313" key="1">
    <source>
        <dbReference type="EMBL" id="KAB1256056.1"/>
    </source>
</evidence>
<evidence type="ECO:0000313" key="2">
    <source>
        <dbReference type="Proteomes" id="UP000299084"/>
    </source>
</evidence>
<sequence>MRPKLRLLALSPQELLASHGSKTELVGTSLDADVRTTVDSRLLVQNRRLLAGTGCLVLALETAAQRQADLQGKPNHFILDCVSREDGISLERTVIPTFNSVLIKLITGFNGGNFKQWLKVSLDGL</sequence>